<reference evidence="1 2" key="1">
    <citation type="journal article" date="2012" name="Proc. Natl. Acad. Sci. U.S.A.">
        <title>Comparative genomics of Ceriporiopsis subvermispora and Phanerochaete chrysosporium provide insight into selective ligninolysis.</title>
        <authorList>
            <person name="Fernandez-Fueyo E."/>
            <person name="Ruiz-Duenas F.J."/>
            <person name="Ferreira P."/>
            <person name="Floudas D."/>
            <person name="Hibbett D.S."/>
            <person name="Canessa P."/>
            <person name="Larrondo L.F."/>
            <person name="James T.Y."/>
            <person name="Seelenfreund D."/>
            <person name="Lobos S."/>
            <person name="Polanco R."/>
            <person name="Tello M."/>
            <person name="Honda Y."/>
            <person name="Watanabe T."/>
            <person name="Watanabe T."/>
            <person name="Ryu J.S."/>
            <person name="Kubicek C.P."/>
            <person name="Schmoll M."/>
            <person name="Gaskell J."/>
            <person name="Hammel K.E."/>
            <person name="St John F.J."/>
            <person name="Vanden Wymelenberg A."/>
            <person name="Sabat G."/>
            <person name="Splinter BonDurant S."/>
            <person name="Syed K."/>
            <person name="Yadav J.S."/>
            <person name="Doddapaneni H."/>
            <person name="Subramanian V."/>
            <person name="Lavin J.L."/>
            <person name="Oguiza J.A."/>
            <person name="Perez G."/>
            <person name="Pisabarro A.G."/>
            <person name="Ramirez L."/>
            <person name="Santoyo F."/>
            <person name="Master E."/>
            <person name="Coutinho P.M."/>
            <person name="Henrissat B."/>
            <person name="Lombard V."/>
            <person name="Magnuson J.K."/>
            <person name="Kuees U."/>
            <person name="Hori C."/>
            <person name="Igarashi K."/>
            <person name="Samejima M."/>
            <person name="Held B.W."/>
            <person name="Barry K.W."/>
            <person name="LaButti K.M."/>
            <person name="Lapidus A."/>
            <person name="Lindquist E.A."/>
            <person name="Lucas S.M."/>
            <person name="Riley R."/>
            <person name="Salamov A.A."/>
            <person name="Hoffmeister D."/>
            <person name="Schwenk D."/>
            <person name="Hadar Y."/>
            <person name="Yarden O."/>
            <person name="de Vries R.P."/>
            <person name="Wiebenga A."/>
            <person name="Stenlid J."/>
            <person name="Eastwood D."/>
            <person name="Grigoriev I.V."/>
            <person name="Berka R.M."/>
            <person name="Blanchette R.A."/>
            <person name="Kersten P."/>
            <person name="Martinez A.T."/>
            <person name="Vicuna R."/>
            <person name="Cullen D."/>
        </authorList>
    </citation>
    <scope>NUCLEOTIDE SEQUENCE [LARGE SCALE GENOMIC DNA]</scope>
    <source>
        <strain evidence="1 2">B</strain>
    </source>
</reference>
<evidence type="ECO:0000313" key="2">
    <source>
        <dbReference type="Proteomes" id="UP000016930"/>
    </source>
</evidence>
<evidence type="ECO:0000313" key="1">
    <source>
        <dbReference type="EMBL" id="EMD30323.1"/>
    </source>
</evidence>
<dbReference type="HOGENOM" id="CLU_2739797_0_0_1"/>
<gene>
    <name evidence="1" type="ORF">CERSUDRAFT_101551</name>
</gene>
<sequence>MRIAWRGSGRSPVVETLMAICTDVGKSKTWISRILQHGTFSDASDDHMETRDAAWRLFDVSALHALRIHLP</sequence>
<dbReference type="Proteomes" id="UP000016930">
    <property type="component" value="Unassembled WGS sequence"/>
</dbReference>
<protein>
    <submittedName>
        <fullName evidence="1">Uncharacterized protein</fullName>
    </submittedName>
</protein>
<dbReference type="EMBL" id="KB446324">
    <property type="protein sequence ID" value="EMD30323.1"/>
    <property type="molecule type" value="Genomic_DNA"/>
</dbReference>
<proteinExistence type="predicted"/>
<name>M2Q0E1_CERS8</name>
<organism evidence="1 2">
    <name type="scientific">Ceriporiopsis subvermispora (strain B)</name>
    <name type="common">White-rot fungus</name>
    <name type="synonym">Gelatoporia subvermispora</name>
    <dbReference type="NCBI Taxonomy" id="914234"/>
    <lineage>
        <taxon>Eukaryota</taxon>
        <taxon>Fungi</taxon>
        <taxon>Dikarya</taxon>
        <taxon>Basidiomycota</taxon>
        <taxon>Agaricomycotina</taxon>
        <taxon>Agaricomycetes</taxon>
        <taxon>Polyporales</taxon>
        <taxon>Gelatoporiaceae</taxon>
        <taxon>Gelatoporia</taxon>
    </lineage>
</organism>
<accession>M2Q0E1</accession>
<dbReference type="AlphaFoldDB" id="M2Q0E1"/>
<keyword evidence="2" id="KW-1185">Reference proteome</keyword>